<dbReference type="EMBL" id="CP030150">
    <property type="protein sequence ID" value="AWX74339.1"/>
    <property type="molecule type" value="Genomic_DNA"/>
</dbReference>
<sequence>MKKIIWIPLVIIAAAAVLCFFYFRTEDPAEVARDTLNDPDFLKDKEALLYFSTAADQDTFGGGKSYALFADDKGRLSSYHMKGLELGSAKVHDGSVLLEDKKGIYTVQDGLHTYKRAYQHTGDSAGYIERAKGFYTLYNSGYDKSGGSYRSELYRQIDGKWKQDVIPHYIRASGFFKDHLFALTPTDDEKGYHIQDIQADKEKLHTNSIATWTYKEGTSVESQLAADDSAVCFVTRGEKADHIYQMVKVMKNSGAIKTYDIAAYKNDEQTIYDSMPFSFKKSFFMERRSFYFVDGFGNVYRINSETGKSKKAFKLPASRMKADFKELTHQNGKLYLFTYSYKKPAKIESFDLKTGKKLNDLTIPNLKNIVTPKSHLKLYDVQVMGGFEKEKQSS</sequence>
<reference evidence="2 3" key="1">
    <citation type="submission" date="2018-06" db="EMBL/GenBank/DDBJ databases">
        <title>Complete Genome Sequence of Bacillus velezensis DSYZ, a Plant Growth-Promoting Rhizobacterium with Antifungal Activity.</title>
        <authorList>
            <person name="Du B."/>
            <person name="Ding Y."/>
            <person name="Liu K."/>
            <person name="Yao L."/>
            <person name="Wang C."/>
            <person name="Li H."/>
            <person name="Liu H."/>
        </authorList>
    </citation>
    <scope>NUCLEOTIDE SEQUENCE [LARGE SCALE GENOMIC DNA]</scope>
    <source>
        <strain evidence="2 3">DSYZ</strain>
    </source>
</reference>
<proteinExistence type="predicted"/>
<keyword evidence="1" id="KW-0472">Membrane</keyword>
<keyword evidence="1" id="KW-0812">Transmembrane</keyword>
<feature type="transmembrane region" description="Helical" evidence="1">
    <location>
        <begin position="5"/>
        <end position="23"/>
    </location>
</feature>
<gene>
    <name evidence="2" type="ORF">BVDSYZ_20910</name>
</gene>
<protein>
    <recommendedName>
        <fullName evidence="4">Lipoprotein</fullName>
    </recommendedName>
</protein>
<name>A0ABC8DEN3_BACVE</name>
<organism evidence="2 3">
    <name type="scientific">Bacillus velezensis</name>
    <dbReference type="NCBI Taxonomy" id="492670"/>
    <lineage>
        <taxon>Bacteria</taxon>
        <taxon>Bacillati</taxon>
        <taxon>Bacillota</taxon>
        <taxon>Bacilli</taxon>
        <taxon>Bacillales</taxon>
        <taxon>Bacillaceae</taxon>
        <taxon>Bacillus</taxon>
        <taxon>Bacillus amyloliquefaciens group</taxon>
    </lineage>
</organism>
<evidence type="ECO:0000313" key="3">
    <source>
        <dbReference type="Proteomes" id="UP000250069"/>
    </source>
</evidence>
<dbReference type="Proteomes" id="UP000250069">
    <property type="component" value="Chromosome"/>
</dbReference>
<evidence type="ECO:0000256" key="1">
    <source>
        <dbReference type="SAM" id="Phobius"/>
    </source>
</evidence>
<evidence type="ECO:0000313" key="2">
    <source>
        <dbReference type="EMBL" id="AWX74339.1"/>
    </source>
</evidence>
<evidence type="ECO:0008006" key="4">
    <source>
        <dbReference type="Google" id="ProtNLM"/>
    </source>
</evidence>
<keyword evidence="1" id="KW-1133">Transmembrane helix</keyword>
<dbReference type="AlphaFoldDB" id="A0ABC8DEN3"/>
<dbReference type="RefSeq" id="WP_061890920.1">
    <property type="nucleotide sequence ID" value="NZ_CP015443.1"/>
</dbReference>
<accession>A0ABC8DEN3</accession>